<dbReference type="SUPFAM" id="SSF56601">
    <property type="entry name" value="beta-lactamase/transpeptidase-like"/>
    <property type="match status" value="1"/>
</dbReference>
<evidence type="ECO:0000313" key="2">
    <source>
        <dbReference type="EMBL" id="BBX82392.1"/>
    </source>
</evidence>
<gene>
    <name evidence="2" type="ORF">MAUB_02650</name>
</gene>
<reference evidence="2 3" key="1">
    <citation type="journal article" date="2019" name="Emerg. Microbes Infect.">
        <title>Comprehensive subspecies identification of 175 nontuberculous mycobacteria species based on 7547 genomic profiles.</title>
        <authorList>
            <person name="Matsumoto Y."/>
            <person name="Kinjo T."/>
            <person name="Motooka D."/>
            <person name="Nabeya D."/>
            <person name="Jung N."/>
            <person name="Uechi K."/>
            <person name="Horii T."/>
            <person name="Iida T."/>
            <person name="Fujita J."/>
            <person name="Nakamura S."/>
        </authorList>
    </citation>
    <scope>NUCLEOTIDE SEQUENCE [LARGE SCALE GENOMIC DNA]</scope>
    <source>
        <strain evidence="2 3">JCM 15296</strain>
    </source>
</reference>
<dbReference type="EMBL" id="AP022577">
    <property type="protein sequence ID" value="BBX82392.1"/>
    <property type="molecule type" value="Genomic_DNA"/>
</dbReference>
<name>A0ABM7I752_9MYCO</name>
<dbReference type="Gene3D" id="3.40.710.10">
    <property type="entry name" value="DD-peptidase/beta-lactamase superfamily"/>
    <property type="match status" value="1"/>
</dbReference>
<dbReference type="InterPro" id="IPR050789">
    <property type="entry name" value="Diverse_Enzym_Activities"/>
</dbReference>
<dbReference type="Proteomes" id="UP000465609">
    <property type="component" value="Chromosome"/>
</dbReference>
<accession>A0ABM7I752</accession>
<dbReference type="InterPro" id="IPR001466">
    <property type="entry name" value="Beta-lactam-related"/>
</dbReference>
<organism evidence="2 3">
    <name type="scientific">Mycolicibacterium aubagnense</name>
    <dbReference type="NCBI Taxonomy" id="319707"/>
    <lineage>
        <taxon>Bacteria</taxon>
        <taxon>Bacillati</taxon>
        <taxon>Actinomycetota</taxon>
        <taxon>Actinomycetes</taxon>
        <taxon>Mycobacteriales</taxon>
        <taxon>Mycobacteriaceae</taxon>
        <taxon>Mycolicibacterium</taxon>
    </lineage>
</organism>
<evidence type="ECO:0000313" key="3">
    <source>
        <dbReference type="Proteomes" id="UP000465609"/>
    </source>
</evidence>
<sequence length="407" mass="43748">MTGVNLDANTESVSAAIDTGLLAGAVTLVWQDGAVRQVNTLGHRDVEAKLPMERDTVFRIASMSKPITVAAAMTLVDEGRLALTDPIANWVPELANPRVMTSIEGPLERSVPARRPITIEDLMTHRGGLAYGFTVPPPLGRAYNKLQSLQDPDRWLAELGQLPLAHQPGDALTYSQSTDVLGFILSRIEGKPLPDVLAERIFKPLNMVDTGFAVTHSGRRRAATMYQLVANGDSLSLQPGKMGPPQVVPPTFCAGGGGLWSTVDDYLTFARMLLAGGEIDGVRVLSEESVQSMRTDRLTAEQKSQNFLGAPFWIGRGFGLNLSLVTDEAKATPFFGPGGPGTFSWPGAFGTWWQADPSANLILIYLIQNQPELSVDAAAAVAGNASQAKLRSARPKFVKRTYQALGL</sequence>
<keyword evidence="3" id="KW-1185">Reference proteome</keyword>
<feature type="domain" description="Beta-lactamase-related" evidence="1">
    <location>
        <begin position="22"/>
        <end position="378"/>
    </location>
</feature>
<protein>
    <recommendedName>
        <fullName evidence="1">Beta-lactamase-related domain-containing protein</fullName>
    </recommendedName>
</protein>
<dbReference type="PANTHER" id="PTHR43283:SF3">
    <property type="entry name" value="BETA-LACTAMASE FAMILY PROTEIN (AFU_ORTHOLOGUE AFUA_5G07500)"/>
    <property type="match status" value="1"/>
</dbReference>
<evidence type="ECO:0000259" key="1">
    <source>
        <dbReference type="Pfam" id="PF00144"/>
    </source>
</evidence>
<dbReference type="Pfam" id="PF00144">
    <property type="entry name" value="Beta-lactamase"/>
    <property type="match status" value="1"/>
</dbReference>
<proteinExistence type="predicted"/>
<dbReference type="InterPro" id="IPR012338">
    <property type="entry name" value="Beta-lactam/transpept-like"/>
</dbReference>
<dbReference type="PANTHER" id="PTHR43283">
    <property type="entry name" value="BETA-LACTAMASE-RELATED"/>
    <property type="match status" value="1"/>
</dbReference>